<name>A0A939H8P1_9CLOT</name>
<feature type="domain" description="Histidine kinase" evidence="5">
    <location>
        <begin position="373"/>
        <end position="473"/>
    </location>
</feature>
<dbReference type="InterPro" id="IPR036890">
    <property type="entry name" value="HATPase_C_sf"/>
</dbReference>
<protein>
    <submittedName>
        <fullName evidence="6">Histidine kinase</fullName>
    </submittedName>
</protein>
<dbReference type="Proteomes" id="UP000664218">
    <property type="component" value="Unassembled WGS sequence"/>
</dbReference>
<proteinExistence type="predicted"/>
<dbReference type="InterPro" id="IPR010559">
    <property type="entry name" value="Sig_transdc_His_kin_internal"/>
</dbReference>
<dbReference type="GO" id="GO:0016020">
    <property type="term" value="C:membrane"/>
    <property type="evidence" value="ECO:0007669"/>
    <property type="project" value="InterPro"/>
</dbReference>
<dbReference type="InterPro" id="IPR003594">
    <property type="entry name" value="HATPase_dom"/>
</dbReference>
<reference evidence="6" key="1">
    <citation type="submission" date="2021-03" db="EMBL/GenBank/DDBJ databases">
        <title>Proteiniclasticum marinus sp. nov., isolated from tidal flat sediment.</title>
        <authorList>
            <person name="Namirimu T."/>
            <person name="Yang J.-A."/>
            <person name="Yang S.-H."/>
            <person name="Kim Y.-J."/>
            <person name="Kwon K.K."/>
        </authorList>
    </citation>
    <scope>NUCLEOTIDE SEQUENCE</scope>
    <source>
        <strain evidence="6">SCR006</strain>
    </source>
</reference>
<evidence type="ECO:0000256" key="2">
    <source>
        <dbReference type="ARBA" id="ARBA00023012"/>
    </source>
</evidence>
<keyword evidence="1 6" id="KW-0418">Kinase</keyword>
<dbReference type="SUPFAM" id="SSF55874">
    <property type="entry name" value="ATPase domain of HSP90 chaperone/DNA topoisomerase II/histidine kinase"/>
    <property type="match status" value="1"/>
</dbReference>
<dbReference type="InterPro" id="IPR050640">
    <property type="entry name" value="Bact_2-comp_sensor_kinase"/>
</dbReference>
<dbReference type="PANTHER" id="PTHR34220:SF7">
    <property type="entry name" value="SENSOR HISTIDINE KINASE YPDA"/>
    <property type="match status" value="1"/>
</dbReference>
<accession>A0A939H8P1</accession>
<keyword evidence="2" id="KW-0902">Two-component regulatory system</keyword>
<organism evidence="6 7">
    <name type="scientific">Proteiniclasticum aestuarii</name>
    <dbReference type="NCBI Taxonomy" id="2817862"/>
    <lineage>
        <taxon>Bacteria</taxon>
        <taxon>Bacillati</taxon>
        <taxon>Bacillota</taxon>
        <taxon>Clostridia</taxon>
        <taxon>Eubacteriales</taxon>
        <taxon>Clostridiaceae</taxon>
        <taxon>Proteiniclasticum</taxon>
    </lineage>
</organism>
<dbReference type="Pfam" id="PF02518">
    <property type="entry name" value="HATPase_c"/>
    <property type="match status" value="1"/>
</dbReference>
<evidence type="ECO:0000256" key="3">
    <source>
        <dbReference type="SAM" id="Coils"/>
    </source>
</evidence>
<dbReference type="RefSeq" id="WP_207598555.1">
    <property type="nucleotide sequence ID" value="NZ_JAFNJU010000002.1"/>
</dbReference>
<gene>
    <name evidence="6" type="ORF">J3A84_03115</name>
</gene>
<dbReference type="Gene3D" id="3.30.565.10">
    <property type="entry name" value="Histidine kinase-like ATPase, C-terminal domain"/>
    <property type="match status" value="1"/>
</dbReference>
<evidence type="ECO:0000313" key="6">
    <source>
        <dbReference type="EMBL" id="MBO1264033.1"/>
    </source>
</evidence>
<dbReference type="InterPro" id="IPR005467">
    <property type="entry name" value="His_kinase_dom"/>
</dbReference>
<evidence type="ECO:0000313" key="7">
    <source>
        <dbReference type="Proteomes" id="UP000664218"/>
    </source>
</evidence>
<dbReference type="AlphaFoldDB" id="A0A939H8P1"/>
<comment type="caution">
    <text evidence="6">The sequence shown here is derived from an EMBL/GenBank/DDBJ whole genome shotgun (WGS) entry which is preliminary data.</text>
</comment>
<sequence length="477" mass="56365">MRYFKKDIIAIFVAVILVFMISAIVDTRLDMEIFDRNQKMVRDYEKINETVMDYDQSRLYFRLYNRDRNSDDFREYEEATKKVTASLEELSSVFREDERSNMNYRIVAQMLAHRSEMIEAYENLEIQDRTLSRDLDYILILSERVSTQLNSLASSYLNQMNDMNEKNLIWYRNRQNLSNALTFVILLSLVVAMLFIARAMKRKLQEAAQVVSEIGNRNFAVKNMERTHYKDVNVYIDTMNEMKEEIRNLIARTESYARSQIQYEQQKRMLAESRMKELQLQINPHFLFNTLSIVIRHIQFREYETSIQLIKETSKILRSSLGKKQGMIPLDDEIELLNSYIFIQQLHLKDRVEISLDIRKAYGNEVLEVPPLVIQPLVENAVMHGMSQVTSGGRIDIRILEKADRVQVEVEDNGSGIPQEILEKVRTGTYEGHIGFFNVIRRLQLLYERDDVFELRSEEGKGTLVMLYLYKRREKDV</sequence>
<keyword evidence="4" id="KW-0472">Membrane</keyword>
<dbReference type="Gene3D" id="6.10.340.10">
    <property type="match status" value="1"/>
</dbReference>
<keyword evidence="3" id="KW-0175">Coiled coil</keyword>
<evidence type="ECO:0000259" key="5">
    <source>
        <dbReference type="PROSITE" id="PS50109"/>
    </source>
</evidence>
<dbReference type="PROSITE" id="PS50109">
    <property type="entry name" value="HIS_KIN"/>
    <property type="match status" value="1"/>
</dbReference>
<feature type="transmembrane region" description="Helical" evidence="4">
    <location>
        <begin position="177"/>
        <end position="197"/>
    </location>
</feature>
<dbReference type="Pfam" id="PF06580">
    <property type="entry name" value="His_kinase"/>
    <property type="match status" value="1"/>
</dbReference>
<evidence type="ECO:0000256" key="4">
    <source>
        <dbReference type="SAM" id="Phobius"/>
    </source>
</evidence>
<keyword evidence="7" id="KW-1185">Reference proteome</keyword>
<dbReference type="PANTHER" id="PTHR34220">
    <property type="entry name" value="SENSOR HISTIDINE KINASE YPDA"/>
    <property type="match status" value="1"/>
</dbReference>
<dbReference type="GO" id="GO:0000155">
    <property type="term" value="F:phosphorelay sensor kinase activity"/>
    <property type="evidence" value="ECO:0007669"/>
    <property type="project" value="InterPro"/>
</dbReference>
<keyword evidence="4" id="KW-0812">Transmembrane</keyword>
<dbReference type="EMBL" id="JAFNJU010000002">
    <property type="protein sequence ID" value="MBO1264033.1"/>
    <property type="molecule type" value="Genomic_DNA"/>
</dbReference>
<keyword evidence="1 6" id="KW-0808">Transferase</keyword>
<feature type="coiled-coil region" evidence="3">
    <location>
        <begin position="232"/>
        <end position="259"/>
    </location>
</feature>
<keyword evidence="4" id="KW-1133">Transmembrane helix</keyword>
<evidence type="ECO:0000256" key="1">
    <source>
        <dbReference type="ARBA" id="ARBA00022777"/>
    </source>
</evidence>